<reference evidence="3 4" key="1">
    <citation type="journal article" date="2019" name="Emerg. Microbes Infect.">
        <title>Comprehensive subspecies identification of 175 nontuberculous mycobacteria species based on 7547 genomic profiles.</title>
        <authorList>
            <person name="Matsumoto Y."/>
            <person name="Kinjo T."/>
            <person name="Motooka D."/>
            <person name="Nabeya D."/>
            <person name="Jung N."/>
            <person name="Uechi K."/>
            <person name="Horii T."/>
            <person name="Iida T."/>
            <person name="Fujita J."/>
            <person name="Nakamura S."/>
        </authorList>
    </citation>
    <scope>NUCLEOTIDE SEQUENCE [LARGE SCALE GENOMIC DNA]</scope>
    <source>
        <strain evidence="3 4">JCM 30725</strain>
    </source>
</reference>
<dbReference type="SUPFAM" id="SSF55073">
    <property type="entry name" value="Nucleotide cyclase"/>
    <property type="match status" value="1"/>
</dbReference>
<dbReference type="Pfam" id="PF00990">
    <property type="entry name" value="GGDEF"/>
    <property type="match status" value="1"/>
</dbReference>
<dbReference type="InterPro" id="IPR043128">
    <property type="entry name" value="Rev_trsase/Diguanyl_cyclase"/>
</dbReference>
<dbReference type="Proteomes" id="UP000465360">
    <property type="component" value="Unassembled WGS sequence"/>
</dbReference>
<dbReference type="PANTHER" id="PTHR44757:SF2">
    <property type="entry name" value="BIOFILM ARCHITECTURE MAINTENANCE PROTEIN MBAA"/>
    <property type="match status" value="1"/>
</dbReference>
<gene>
    <name evidence="3" type="ORF">MBOU_16110</name>
</gene>
<dbReference type="InterPro" id="IPR035919">
    <property type="entry name" value="EAL_sf"/>
</dbReference>
<dbReference type="InterPro" id="IPR052155">
    <property type="entry name" value="Biofilm_reg_signaling"/>
</dbReference>
<dbReference type="PANTHER" id="PTHR44757">
    <property type="entry name" value="DIGUANYLATE CYCLASE DGCP"/>
    <property type="match status" value="1"/>
</dbReference>
<dbReference type="Gene3D" id="3.20.20.450">
    <property type="entry name" value="EAL domain"/>
    <property type="match status" value="1"/>
</dbReference>
<sequence length="616" mass="66296">MQSHTPPSNLHGIVTNVATKLMGATSSNASTVSTEALAELVSYLDVDVSFLRHNDHKIRATVLVAEWPVRPYIPDPDPLHTIYFADADPIFAMAENAKEPVIVRPQAQGEDYRQRIAEAGGAPMISLATVPLLSGDVTTGVLGFVKFGDREWGEDEINALTVVATMFAQVQARTNIEEQLTYHAAHDDLTGLPNRRTLLAHLDDRLAAHRPGPVPVLLLSLGRLKSINDYLGHVAGDQFIQGFAAELRMAMDGLGLVARIGGDEFVAVPSETMDLAETRRLAENLTARLTEYVTIAGEVINRIVSIGVATGSPGRDSPSDLLRRADEALVSAKAARVDRIGVFSREMLARREIRADMELHLRHAIETDALTVEYLPEVDMPTGKVLAVEALVRWQHPTRGLLLPDLFIPVAESLNLTGELGEWVLNAACADMARWRANGVGFDTMLRINVSPVQLVATGLVDTIAGTLEKFGLEGTALGVEITESTLINDLISTRATLCGLTEIGIDIAIDDFGTGFSGMEMVRTLPVSTLKIDRGFVREIDTSADDLAIVRALIGLARALDLTVVAEGVETDGAARSLLREGCSRAQGFLFCRPLPAAATEQLLAQGSVATTVAT</sequence>
<dbReference type="SMART" id="SM00052">
    <property type="entry name" value="EAL"/>
    <property type="match status" value="1"/>
</dbReference>
<dbReference type="CDD" id="cd01948">
    <property type="entry name" value="EAL"/>
    <property type="match status" value="1"/>
</dbReference>
<dbReference type="CDD" id="cd01949">
    <property type="entry name" value="GGDEF"/>
    <property type="match status" value="1"/>
</dbReference>
<dbReference type="RefSeq" id="WP_163710020.1">
    <property type="nucleotide sequence ID" value="NZ_BLKZ01000001.1"/>
</dbReference>
<evidence type="ECO:0000313" key="3">
    <source>
        <dbReference type="EMBL" id="GFG89569.1"/>
    </source>
</evidence>
<comment type="caution">
    <text evidence="3">The sequence shown here is derived from an EMBL/GenBank/DDBJ whole genome shotgun (WGS) entry which is preliminary data.</text>
</comment>
<organism evidence="3 4">
    <name type="scientific">Mycobacterium bourgelatii</name>
    <dbReference type="NCBI Taxonomy" id="1273442"/>
    <lineage>
        <taxon>Bacteria</taxon>
        <taxon>Bacillati</taxon>
        <taxon>Actinomycetota</taxon>
        <taxon>Actinomycetes</taxon>
        <taxon>Mycobacteriales</taxon>
        <taxon>Mycobacteriaceae</taxon>
        <taxon>Mycobacterium</taxon>
    </lineage>
</organism>
<dbReference type="PROSITE" id="PS50883">
    <property type="entry name" value="EAL"/>
    <property type="match status" value="1"/>
</dbReference>
<feature type="domain" description="EAL" evidence="1">
    <location>
        <begin position="354"/>
        <end position="609"/>
    </location>
</feature>
<keyword evidence="4" id="KW-1185">Reference proteome</keyword>
<dbReference type="InterPro" id="IPR000160">
    <property type="entry name" value="GGDEF_dom"/>
</dbReference>
<evidence type="ECO:0000313" key="4">
    <source>
        <dbReference type="Proteomes" id="UP000465360"/>
    </source>
</evidence>
<dbReference type="SMART" id="SM00065">
    <property type="entry name" value="GAF"/>
    <property type="match status" value="1"/>
</dbReference>
<dbReference type="SUPFAM" id="SSF55781">
    <property type="entry name" value="GAF domain-like"/>
    <property type="match status" value="1"/>
</dbReference>
<accession>A0A7I9YLQ4</accession>
<dbReference type="InterPro" id="IPR029787">
    <property type="entry name" value="Nucleotide_cyclase"/>
</dbReference>
<proteinExistence type="predicted"/>
<dbReference type="NCBIfam" id="TIGR00254">
    <property type="entry name" value="GGDEF"/>
    <property type="match status" value="1"/>
</dbReference>
<dbReference type="Pfam" id="PF01590">
    <property type="entry name" value="GAF"/>
    <property type="match status" value="1"/>
</dbReference>
<evidence type="ECO:0000259" key="2">
    <source>
        <dbReference type="PROSITE" id="PS50887"/>
    </source>
</evidence>
<dbReference type="PROSITE" id="PS50887">
    <property type="entry name" value="GGDEF"/>
    <property type="match status" value="1"/>
</dbReference>
<name>A0A7I9YLQ4_MYCBU</name>
<feature type="domain" description="GGDEF" evidence="2">
    <location>
        <begin position="212"/>
        <end position="345"/>
    </location>
</feature>
<dbReference type="AlphaFoldDB" id="A0A7I9YLQ4"/>
<dbReference type="EMBL" id="BLKZ01000001">
    <property type="protein sequence ID" value="GFG89569.1"/>
    <property type="molecule type" value="Genomic_DNA"/>
</dbReference>
<dbReference type="Gene3D" id="3.30.450.40">
    <property type="match status" value="1"/>
</dbReference>
<dbReference type="InterPro" id="IPR003018">
    <property type="entry name" value="GAF"/>
</dbReference>
<dbReference type="SUPFAM" id="SSF141868">
    <property type="entry name" value="EAL domain-like"/>
    <property type="match status" value="1"/>
</dbReference>
<dbReference type="InterPro" id="IPR029016">
    <property type="entry name" value="GAF-like_dom_sf"/>
</dbReference>
<dbReference type="Pfam" id="PF00563">
    <property type="entry name" value="EAL"/>
    <property type="match status" value="1"/>
</dbReference>
<protein>
    <submittedName>
        <fullName evidence="3">Bifunctional diguanylate cyclase/phosphodiesterase</fullName>
    </submittedName>
</protein>
<dbReference type="SMART" id="SM00267">
    <property type="entry name" value="GGDEF"/>
    <property type="match status" value="1"/>
</dbReference>
<dbReference type="Gene3D" id="3.30.70.270">
    <property type="match status" value="1"/>
</dbReference>
<evidence type="ECO:0000259" key="1">
    <source>
        <dbReference type="PROSITE" id="PS50883"/>
    </source>
</evidence>
<dbReference type="InterPro" id="IPR001633">
    <property type="entry name" value="EAL_dom"/>
</dbReference>